<accession>X1LPN9</accession>
<evidence type="ECO:0000313" key="1">
    <source>
        <dbReference type="EMBL" id="GAI21332.1"/>
    </source>
</evidence>
<sequence length="41" mass="4359">MALSVQSSPKDVAIRPGVADKPAQTAISEALLPEKTYLFQS</sequence>
<name>X1LPN9_9ZZZZ</name>
<proteinExistence type="predicted"/>
<feature type="non-terminal residue" evidence="1">
    <location>
        <position position="41"/>
    </location>
</feature>
<dbReference type="EMBL" id="BARV01015950">
    <property type="protein sequence ID" value="GAI21332.1"/>
    <property type="molecule type" value="Genomic_DNA"/>
</dbReference>
<gene>
    <name evidence="1" type="ORF">S06H3_27486</name>
</gene>
<dbReference type="AlphaFoldDB" id="X1LPN9"/>
<comment type="caution">
    <text evidence="1">The sequence shown here is derived from an EMBL/GenBank/DDBJ whole genome shotgun (WGS) entry which is preliminary data.</text>
</comment>
<organism evidence="1">
    <name type="scientific">marine sediment metagenome</name>
    <dbReference type="NCBI Taxonomy" id="412755"/>
    <lineage>
        <taxon>unclassified sequences</taxon>
        <taxon>metagenomes</taxon>
        <taxon>ecological metagenomes</taxon>
    </lineage>
</organism>
<reference evidence="1" key="1">
    <citation type="journal article" date="2014" name="Front. Microbiol.">
        <title>High frequency of phylogenetically diverse reductive dehalogenase-homologous genes in deep subseafloor sedimentary metagenomes.</title>
        <authorList>
            <person name="Kawai M."/>
            <person name="Futagami T."/>
            <person name="Toyoda A."/>
            <person name="Takaki Y."/>
            <person name="Nishi S."/>
            <person name="Hori S."/>
            <person name="Arai W."/>
            <person name="Tsubouchi T."/>
            <person name="Morono Y."/>
            <person name="Uchiyama I."/>
            <person name="Ito T."/>
            <person name="Fujiyama A."/>
            <person name="Inagaki F."/>
            <person name="Takami H."/>
        </authorList>
    </citation>
    <scope>NUCLEOTIDE SEQUENCE</scope>
    <source>
        <strain evidence="1">Expedition CK06-06</strain>
    </source>
</reference>
<protein>
    <submittedName>
        <fullName evidence="1">Uncharacterized protein</fullName>
    </submittedName>
</protein>